<keyword evidence="1" id="KW-0812">Transmembrane</keyword>
<feature type="transmembrane region" description="Helical" evidence="1">
    <location>
        <begin position="304"/>
        <end position="322"/>
    </location>
</feature>
<proteinExistence type="predicted"/>
<feature type="domain" description="DUF8173" evidence="2">
    <location>
        <begin position="167"/>
        <end position="320"/>
    </location>
</feature>
<name>A0ABD5UFZ3_9EURY</name>
<evidence type="ECO:0000259" key="2">
    <source>
        <dbReference type="Pfam" id="PF26514"/>
    </source>
</evidence>
<feature type="transmembrane region" description="Helical" evidence="1">
    <location>
        <begin position="176"/>
        <end position="197"/>
    </location>
</feature>
<evidence type="ECO:0000256" key="1">
    <source>
        <dbReference type="SAM" id="Phobius"/>
    </source>
</evidence>
<feature type="transmembrane region" description="Helical" evidence="1">
    <location>
        <begin position="279"/>
        <end position="298"/>
    </location>
</feature>
<evidence type="ECO:0000313" key="4">
    <source>
        <dbReference type="Proteomes" id="UP001596406"/>
    </source>
</evidence>
<accession>A0ABD5UFZ3</accession>
<dbReference type="EMBL" id="JBHSXM010000001">
    <property type="protein sequence ID" value="MFC6837362.1"/>
    <property type="molecule type" value="Genomic_DNA"/>
</dbReference>
<protein>
    <submittedName>
        <fullName evidence="3">Polymer-forming cytoskeletal protein</fullName>
    </submittedName>
</protein>
<keyword evidence="1" id="KW-1133">Transmembrane helix</keyword>
<comment type="caution">
    <text evidence="3">The sequence shown here is derived from an EMBL/GenBank/DDBJ whole genome shotgun (WGS) entry which is preliminary data.</text>
</comment>
<organism evidence="3 4">
    <name type="scientific">Halomarina ordinaria</name>
    <dbReference type="NCBI Taxonomy" id="3033939"/>
    <lineage>
        <taxon>Archaea</taxon>
        <taxon>Methanobacteriati</taxon>
        <taxon>Methanobacteriota</taxon>
        <taxon>Stenosarchaea group</taxon>
        <taxon>Halobacteria</taxon>
        <taxon>Halobacteriales</taxon>
        <taxon>Natronomonadaceae</taxon>
        <taxon>Halomarina</taxon>
    </lineage>
</organism>
<dbReference type="InterPro" id="IPR058486">
    <property type="entry name" value="DUF8173"/>
</dbReference>
<gene>
    <name evidence="3" type="ORF">ACFQHK_12680</name>
</gene>
<dbReference type="Pfam" id="PF26514">
    <property type="entry name" value="DUF8173"/>
    <property type="match status" value="1"/>
</dbReference>
<dbReference type="InterPro" id="IPR007607">
    <property type="entry name" value="BacA/B"/>
</dbReference>
<dbReference type="AlphaFoldDB" id="A0ABD5UFZ3"/>
<evidence type="ECO:0000313" key="3">
    <source>
        <dbReference type="EMBL" id="MFC6837362.1"/>
    </source>
</evidence>
<dbReference type="RefSeq" id="WP_304449027.1">
    <property type="nucleotide sequence ID" value="NZ_JARRAH010000001.1"/>
</dbReference>
<feature type="transmembrane region" description="Helical" evidence="1">
    <location>
        <begin position="248"/>
        <end position="270"/>
    </location>
</feature>
<sequence>MGSSRQVRTGAVVVALVVLLAALPGVVAAETRTGGSVVVGENEVVDGDLDVFAGSVVVRGTVTGDVNAFGGSVDVDGRVDGDVNAFGGTVDVGPEGVVGGSLEAAGGDVTIAGQVDGDATVGAETVRLTDTAAIGGDLEYDGTLERSEGATVDGTVTQSDSVSVEPVPVDPRVADLVGTVYTFLASLLFGALLLLVLPGFSRRVATTALDAPLRSGGVGLLVLFAVPLVLVLFAITIVGLPITFLGAFLFVLVAWMGSVYGRVAVGAWLLRFADVRNRWAALVVGLLVVGVLTLVPILGGLVEFVVTLLGLGALATVLYRAARGGNEGRTTATAASDEEPEHPGTA</sequence>
<keyword evidence="1" id="KW-0472">Membrane</keyword>
<keyword evidence="4" id="KW-1185">Reference proteome</keyword>
<feature type="transmembrane region" description="Helical" evidence="1">
    <location>
        <begin position="218"/>
        <end position="242"/>
    </location>
</feature>
<reference evidence="3 4" key="1">
    <citation type="journal article" date="2019" name="Int. J. Syst. Evol. Microbiol.">
        <title>The Global Catalogue of Microorganisms (GCM) 10K type strain sequencing project: providing services to taxonomists for standard genome sequencing and annotation.</title>
        <authorList>
            <consortium name="The Broad Institute Genomics Platform"/>
            <consortium name="The Broad Institute Genome Sequencing Center for Infectious Disease"/>
            <person name="Wu L."/>
            <person name="Ma J."/>
        </authorList>
    </citation>
    <scope>NUCLEOTIDE SEQUENCE [LARGE SCALE GENOMIC DNA]</scope>
    <source>
        <strain evidence="3 4">PSRA2</strain>
    </source>
</reference>
<dbReference type="Pfam" id="PF04519">
    <property type="entry name" value="Bactofilin"/>
    <property type="match status" value="1"/>
</dbReference>
<dbReference type="Proteomes" id="UP001596406">
    <property type="component" value="Unassembled WGS sequence"/>
</dbReference>